<dbReference type="Proteomes" id="UP001526430">
    <property type="component" value="Unassembled WGS sequence"/>
</dbReference>
<dbReference type="EMBL" id="JAPFQI010000043">
    <property type="protein sequence ID" value="MCW8088491.1"/>
    <property type="molecule type" value="Genomic_DNA"/>
</dbReference>
<gene>
    <name evidence="1" type="ORF">OF850_23210</name>
</gene>
<protein>
    <submittedName>
        <fullName evidence="1">Uncharacterized protein</fullName>
    </submittedName>
</protein>
<reference evidence="1 2" key="1">
    <citation type="submission" date="2022-10" db="EMBL/GenBank/DDBJ databases">
        <title>Roseococcus glaciei nov., sp. nov., isolated from glacier.</title>
        <authorList>
            <person name="Liu Q."/>
            <person name="Xin Y.-H."/>
        </authorList>
    </citation>
    <scope>NUCLEOTIDE SEQUENCE [LARGE SCALE GENOMIC DNA]</scope>
    <source>
        <strain evidence="1 2">MDT2-1-1</strain>
    </source>
</reference>
<evidence type="ECO:0000313" key="2">
    <source>
        <dbReference type="Proteomes" id="UP001526430"/>
    </source>
</evidence>
<evidence type="ECO:0000313" key="1">
    <source>
        <dbReference type="EMBL" id="MCW8088491.1"/>
    </source>
</evidence>
<name>A0ABT3P268_9PROT</name>
<dbReference type="RefSeq" id="WP_301592758.1">
    <property type="nucleotide sequence ID" value="NZ_JAPFQI010000043.1"/>
</dbReference>
<sequence length="246" mass="26199">MRRALVGALARQQAPLPQQVRDDAATIARALKGLGFRAARLSPALRPWFLAPLEAALLDCGIQPQHDSGTGALIASGFGGIRGEASPPARNGTAIFKLFGTEVSPGEANHGVVLAPLAAVARVRLLRWDYPVRSPDDAADRAAYAAAELSKILARTGRGQGADPFLVWADLHPALTSLFEAEAQRRGLMVVHHFVGRFDDGRPANEAFIPAIGRLHDDASEAASPGRGLGNPLLQRFYRRLGPDEA</sequence>
<organism evidence="1 2">
    <name type="scientific">Sabulicella glaciei</name>
    <dbReference type="NCBI Taxonomy" id="2984948"/>
    <lineage>
        <taxon>Bacteria</taxon>
        <taxon>Pseudomonadati</taxon>
        <taxon>Pseudomonadota</taxon>
        <taxon>Alphaproteobacteria</taxon>
        <taxon>Acetobacterales</taxon>
        <taxon>Acetobacteraceae</taxon>
        <taxon>Sabulicella</taxon>
    </lineage>
</organism>
<keyword evidence="2" id="KW-1185">Reference proteome</keyword>
<accession>A0ABT3P268</accession>
<comment type="caution">
    <text evidence="1">The sequence shown here is derived from an EMBL/GenBank/DDBJ whole genome shotgun (WGS) entry which is preliminary data.</text>
</comment>
<proteinExistence type="predicted"/>